<dbReference type="OrthoDB" id="7954at10239"/>
<dbReference type="EMBL" id="KR053197">
    <property type="protein sequence ID" value="AKJ72251.1"/>
    <property type="molecule type" value="Genomic_DNA"/>
</dbReference>
<gene>
    <name evidence="1" type="ORF">GRU3_2</name>
</gene>
<dbReference type="Gene3D" id="3.40.50.300">
    <property type="entry name" value="P-loop containing nucleotide triphosphate hydrolases"/>
    <property type="match status" value="1"/>
</dbReference>
<dbReference type="KEGG" id="vg:28802560"/>
<sequence length="473" mass="50507">MAEPRYLTPRSSPHTFGPQIAKVAHLLGSPLMPWQVLAADLIGEHDGHGRPIHKTVVITVPRQSGKTRLMHAVMLQRLFTRPQARVWYTAESGVKAKTQLVELIDGLELPSSKLGTVTDCKRGAGNTSVKLPALGSTATAFNPDKKGIHGKQADLVVIDEAWYFNETQAAEIMAGVTPTKNTRPHAQTIILSTMGDANSTWFHGYIERGRKGSLALIDYGIGDDVDPGDDEAIIAAHPAIGYTSPPSIIADARKELEGQPSEFVRAYGNRPTTARSRLIPADVVELATTTDDLPPGEPVFAVAVSFDRDDVVIVAAVENAARPVVEVVERFSSTDGVARRLVELVDRHGGHVAVAVNGPAASIAAELERLPIRPELVDAVGDADLSAATVDFLDRIRRPMTDSTARPDVRIRAHAAFSDAFDAVALKTSGDKVFLSRRGSAGSITSIEAAVLAVRALYTRPAPPVAPLIITGG</sequence>
<keyword evidence="2" id="KW-1185">Reference proteome</keyword>
<dbReference type="GeneID" id="28802560"/>
<reference evidence="1 2" key="1">
    <citation type="journal article" date="2015" name="PLoS ONE">
        <title>Lysis to Kill: Evaluation of the Lytic Abilities, and Genomics of Nine Bacteriophages Infective for Gordonia spp. and Their Potential Use in Activated Sludge Foam Biocontrol.</title>
        <authorList>
            <person name="Dyson Z.A."/>
            <person name="Tucci J."/>
            <person name="Seviour R.J."/>
            <person name="Petrovski S."/>
        </authorList>
    </citation>
    <scope>NUCLEOTIDE SEQUENCE [LARGE SCALE GENOMIC DNA]</scope>
</reference>
<organism evidence="1 2">
    <name type="scientific">Gordonia phage GRU3</name>
    <dbReference type="NCBI Taxonomy" id="1647473"/>
    <lineage>
        <taxon>Viruses</taxon>
        <taxon>Duplodnaviria</taxon>
        <taxon>Heunggongvirae</taxon>
        <taxon>Uroviricota</taxon>
        <taxon>Caudoviricetes</taxon>
        <taxon>Grutrevirus</taxon>
        <taxon>Grutrevirus GRU3</taxon>
    </lineage>
</organism>
<proteinExistence type="predicted"/>
<accession>A0A0K0N6G5</accession>
<name>A0A0K0N6G5_9CAUD</name>
<dbReference type="RefSeq" id="YP_009276095.1">
    <property type="nucleotide sequence ID" value="NC_030935.1"/>
</dbReference>
<protein>
    <submittedName>
        <fullName evidence="1">Putative large terminase subunit</fullName>
    </submittedName>
</protein>
<evidence type="ECO:0000313" key="2">
    <source>
        <dbReference type="Proteomes" id="UP000207608"/>
    </source>
</evidence>
<evidence type="ECO:0000313" key="1">
    <source>
        <dbReference type="EMBL" id="AKJ72251.1"/>
    </source>
</evidence>
<dbReference type="Proteomes" id="UP000207608">
    <property type="component" value="Segment"/>
</dbReference>
<dbReference type="InterPro" id="IPR027417">
    <property type="entry name" value="P-loop_NTPase"/>
</dbReference>